<organism evidence="1 2">
    <name type="scientific">Vigna mungo</name>
    <name type="common">Black gram</name>
    <name type="synonym">Phaseolus mungo</name>
    <dbReference type="NCBI Taxonomy" id="3915"/>
    <lineage>
        <taxon>Eukaryota</taxon>
        <taxon>Viridiplantae</taxon>
        <taxon>Streptophyta</taxon>
        <taxon>Embryophyta</taxon>
        <taxon>Tracheophyta</taxon>
        <taxon>Spermatophyta</taxon>
        <taxon>Magnoliopsida</taxon>
        <taxon>eudicotyledons</taxon>
        <taxon>Gunneridae</taxon>
        <taxon>Pentapetalae</taxon>
        <taxon>rosids</taxon>
        <taxon>fabids</taxon>
        <taxon>Fabales</taxon>
        <taxon>Fabaceae</taxon>
        <taxon>Papilionoideae</taxon>
        <taxon>50 kb inversion clade</taxon>
        <taxon>NPAAA clade</taxon>
        <taxon>indigoferoid/millettioid clade</taxon>
        <taxon>Phaseoleae</taxon>
        <taxon>Vigna</taxon>
    </lineage>
</organism>
<dbReference type="PANTHER" id="PTHR22774">
    <property type="entry name" value="CHOREIN N-TERMINAL DOMAIN-CONTAINING PROTEIN"/>
    <property type="match status" value="1"/>
</dbReference>
<reference evidence="1 2" key="1">
    <citation type="journal article" date="2023" name="Life. Sci Alliance">
        <title>Evolutionary insights into 3D genome organization and epigenetic landscape of Vigna mungo.</title>
        <authorList>
            <person name="Junaid A."/>
            <person name="Singh B."/>
            <person name="Bhatia S."/>
        </authorList>
    </citation>
    <scope>NUCLEOTIDE SEQUENCE [LARGE SCALE GENOMIC DNA]</scope>
    <source>
        <strain evidence="1">Urdbean</strain>
    </source>
</reference>
<dbReference type="EMBL" id="CP144693">
    <property type="protein sequence ID" value="WVZ00751.1"/>
    <property type="molecule type" value="Genomic_DNA"/>
</dbReference>
<protein>
    <submittedName>
        <fullName evidence="1">Uncharacterized protein</fullName>
    </submittedName>
</protein>
<sequence>MLNLEKDPACFSLWEGQPIDASQEKWTARASQLTLSLEAYIDGPGCQNSLGQTAGLWRCVDLKDACIEVAMATADGSPLLQLEIHKRQLKDGGSLAMKMKTEKRGVGMHLSMVYE</sequence>
<dbReference type="InterPro" id="IPR026728">
    <property type="entry name" value="BLTP3A/B"/>
</dbReference>
<name>A0AAQ3RQT4_VIGMU</name>
<dbReference type="Proteomes" id="UP001374535">
    <property type="component" value="Chromosome 8"/>
</dbReference>
<accession>A0AAQ3RQT4</accession>
<keyword evidence="2" id="KW-1185">Reference proteome</keyword>
<gene>
    <name evidence="1" type="ORF">V8G54_026820</name>
</gene>
<evidence type="ECO:0000313" key="2">
    <source>
        <dbReference type="Proteomes" id="UP001374535"/>
    </source>
</evidence>
<proteinExistence type="predicted"/>
<evidence type="ECO:0000313" key="1">
    <source>
        <dbReference type="EMBL" id="WVZ00751.1"/>
    </source>
</evidence>
<dbReference type="AlphaFoldDB" id="A0AAQ3RQT4"/>
<dbReference type="PANTHER" id="PTHR22774:SF11">
    <property type="entry name" value="CHOREIN N-TERMINAL DOMAIN-CONTAINING PROTEIN"/>
    <property type="match status" value="1"/>
</dbReference>